<protein>
    <recommendedName>
        <fullName evidence="2 14">DNA ligase</fullName>
        <ecNumber evidence="14">6.5.1.1</ecNumber>
    </recommendedName>
    <alternativeName>
        <fullName evidence="14">Polydeoxyribonucleotide synthase [ATP]</fullName>
    </alternativeName>
</protein>
<dbReference type="PANTHER" id="PTHR45674">
    <property type="entry name" value="DNA LIGASE 1/3 FAMILY MEMBER"/>
    <property type="match status" value="1"/>
</dbReference>
<keyword evidence="5 14" id="KW-0235">DNA replication</keyword>
<evidence type="ECO:0000256" key="1">
    <source>
        <dbReference type="ARBA" id="ARBA00007572"/>
    </source>
</evidence>
<feature type="binding site" evidence="14">
    <location>
        <position position="340"/>
    </location>
    <ligand>
        <name>ATP</name>
        <dbReference type="ChEBI" id="CHEBI:30616"/>
    </ligand>
</feature>
<dbReference type="FunFam" id="1.10.3260.10:FF:000007">
    <property type="entry name" value="DNA ligase"/>
    <property type="match status" value="1"/>
</dbReference>
<gene>
    <name evidence="14 17" type="primary">lig</name>
    <name evidence="17" type="ORF">LFW2832_00793</name>
</gene>
<evidence type="ECO:0000256" key="10">
    <source>
        <dbReference type="ARBA" id="ARBA00022842"/>
    </source>
</evidence>
<comment type="function">
    <text evidence="14">DNA ligase that seals nicks in double-stranded DNA during DNA replication, DNA recombination and DNA repair.</text>
</comment>
<dbReference type="PROSITE" id="PS50160">
    <property type="entry name" value="DNA_LIGASE_A3"/>
    <property type="match status" value="1"/>
</dbReference>
<dbReference type="SUPFAM" id="SSF56091">
    <property type="entry name" value="DNA ligase/mRNA capping enzyme, catalytic domain"/>
    <property type="match status" value="1"/>
</dbReference>
<comment type="caution">
    <text evidence="17">The sequence shown here is derived from an EMBL/GenBank/DDBJ whole genome shotgun (WGS) entry which is preliminary data.</text>
</comment>
<dbReference type="GO" id="GO:0003910">
    <property type="term" value="F:DNA ligase (ATP) activity"/>
    <property type="evidence" value="ECO:0007669"/>
    <property type="project" value="UniProtKB-UniRule"/>
</dbReference>
<evidence type="ECO:0000256" key="7">
    <source>
        <dbReference type="ARBA" id="ARBA00022741"/>
    </source>
</evidence>
<dbReference type="GO" id="GO:0003677">
    <property type="term" value="F:DNA binding"/>
    <property type="evidence" value="ECO:0007669"/>
    <property type="project" value="InterPro"/>
</dbReference>
<dbReference type="Gene3D" id="2.40.50.140">
    <property type="entry name" value="Nucleic acid-binding proteins"/>
    <property type="match status" value="1"/>
</dbReference>
<dbReference type="InterPro" id="IPR000977">
    <property type="entry name" value="DNA_ligase_ATP-dep"/>
</dbReference>
<dbReference type="GO" id="GO:0006273">
    <property type="term" value="P:lagging strand elongation"/>
    <property type="evidence" value="ECO:0007669"/>
    <property type="project" value="TreeGrafter"/>
</dbReference>
<feature type="active site" description="N6-AMP-lysine intermediate" evidence="14">
    <location>
        <position position="251"/>
    </location>
</feature>
<feature type="binding site" evidence="14">
    <location>
        <position position="256"/>
    </location>
    <ligand>
        <name>ATP</name>
        <dbReference type="ChEBI" id="CHEBI:30616"/>
    </ligand>
</feature>
<comment type="similarity">
    <text evidence="1 14 15">Belongs to the ATP-dependent DNA ligase family.</text>
</comment>
<keyword evidence="9 14" id="KW-0067">ATP-binding</keyword>
<evidence type="ECO:0000256" key="6">
    <source>
        <dbReference type="ARBA" id="ARBA00022723"/>
    </source>
</evidence>
<dbReference type="Proteomes" id="UP000789941">
    <property type="component" value="Unassembled WGS sequence"/>
</dbReference>
<dbReference type="GO" id="GO:0006310">
    <property type="term" value="P:DNA recombination"/>
    <property type="evidence" value="ECO:0007669"/>
    <property type="project" value="UniProtKB-UniRule"/>
</dbReference>
<dbReference type="GO" id="GO:0006281">
    <property type="term" value="P:DNA repair"/>
    <property type="evidence" value="ECO:0007669"/>
    <property type="project" value="UniProtKB-UniRule"/>
</dbReference>
<dbReference type="NCBIfam" id="TIGR00574">
    <property type="entry name" value="dnl1"/>
    <property type="match status" value="1"/>
</dbReference>
<dbReference type="SUPFAM" id="SSF117018">
    <property type="entry name" value="ATP-dependent DNA ligase DNA-binding domain"/>
    <property type="match status" value="1"/>
</dbReference>
<keyword evidence="4 14" id="KW-0132">Cell division</keyword>
<evidence type="ECO:0000256" key="5">
    <source>
        <dbReference type="ARBA" id="ARBA00022705"/>
    </source>
</evidence>
<evidence type="ECO:0000256" key="13">
    <source>
        <dbReference type="ARBA" id="ARBA00023306"/>
    </source>
</evidence>
<evidence type="ECO:0000313" key="18">
    <source>
        <dbReference type="Proteomes" id="UP000789941"/>
    </source>
</evidence>
<dbReference type="EMBL" id="CABMJJ010000009">
    <property type="protein sequence ID" value="VVC04200.1"/>
    <property type="molecule type" value="Genomic_DNA"/>
</dbReference>
<dbReference type="InterPro" id="IPR012340">
    <property type="entry name" value="NA-bd_OB-fold"/>
</dbReference>
<evidence type="ECO:0000256" key="15">
    <source>
        <dbReference type="RuleBase" id="RU004196"/>
    </source>
</evidence>
<keyword evidence="3 14" id="KW-0436">Ligase</keyword>
<dbReference type="HAMAP" id="MF_00407">
    <property type="entry name" value="DNA_ligase"/>
    <property type="match status" value="1"/>
</dbReference>
<dbReference type="InterPro" id="IPR012308">
    <property type="entry name" value="DNA_ligase_ATP-dep_N"/>
</dbReference>
<proteinExistence type="inferred from homology"/>
<dbReference type="GO" id="GO:0051301">
    <property type="term" value="P:cell division"/>
    <property type="evidence" value="ECO:0007669"/>
    <property type="project" value="UniProtKB-KW"/>
</dbReference>
<name>A0A5E4LQC8_9ARCH</name>
<evidence type="ECO:0000256" key="12">
    <source>
        <dbReference type="ARBA" id="ARBA00023204"/>
    </source>
</evidence>
<keyword evidence="12 14" id="KW-0234">DNA repair</keyword>
<feature type="binding site" evidence="14">
    <location>
        <position position="271"/>
    </location>
    <ligand>
        <name>ATP</name>
        <dbReference type="ChEBI" id="CHEBI:30616"/>
    </ligand>
</feature>
<accession>A0A5E4LQC8</accession>
<dbReference type="PROSITE" id="PS00333">
    <property type="entry name" value="DNA_LIGASE_A2"/>
    <property type="match status" value="1"/>
</dbReference>
<evidence type="ECO:0000313" key="17">
    <source>
        <dbReference type="EMBL" id="VVC04200.1"/>
    </source>
</evidence>
<dbReference type="GO" id="GO:0046872">
    <property type="term" value="F:metal ion binding"/>
    <property type="evidence" value="ECO:0007669"/>
    <property type="project" value="UniProtKB-KW"/>
</dbReference>
<evidence type="ECO:0000256" key="2">
    <source>
        <dbReference type="ARBA" id="ARBA00013308"/>
    </source>
</evidence>
<evidence type="ECO:0000256" key="3">
    <source>
        <dbReference type="ARBA" id="ARBA00022598"/>
    </source>
</evidence>
<dbReference type="EC" id="6.5.1.1" evidence="14"/>
<feature type="domain" description="ATP-dependent DNA ligase family profile" evidence="16">
    <location>
        <begin position="328"/>
        <end position="460"/>
    </location>
</feature>
<dbReference type="InterPro" id="IPR012310">
    <property type="entry name" value="DNA_ligase_ATP-dep_cent"/>
</dbReference>
<keyword evidence="7 14" id="KW-0547">Nucleotide-binding</keyword>
<dbReference type="CDD" id="cd07901">
    <property type="entry name" value="Adenylation_DNA_ligase_Arch_LigB"/>
    <property type="match status" value="1"/>
</dbReference>
<feature type="binding site" evidence="14">
    <location>
        <position position="420"/>
    </location>
    <ligand>
        <name>ATP</name>
        <dbReference type="ChEBI" id="CHEBI:30616"/>
    </ligand>
</feature>
<dbReference type="InterPro" id="IPR022865">
    <property type="entry name" value="DNA_ligae_ATP-dep_bac/arc"/>
</dbReference>
<dbReference type="InterPro" id="IPR036599">
    <property type="entry name" value="DNA_ligase_N_sf"/>
</dbReference>
<comment type="cofactor">
    <cofactor evidence="14">
        <name>Mg(2+)</name>
        <dbReference type="ChEBI" id="CHEBI:18420"/>
    </cofactor>
</comment>
<dbReference type="GO" id="GO:0071897">
    <property type="term" value="P:DNA biosynthetic process"/>
    <property type="evidence" value="ECO:0007669"/>
    <property type="project" value="InterPro"/>
</dbReference>
<evidence type="ECO:0000256" key="9">
    <source>
        <dbReference type="ARBA" id="ARBA00022840"/>
    </source>
</evidence>
<feature type="binding site" evidence="14">
    <location>
        <position position="414"/>
    </location>
    <ligand>
        <name>ATP</name>
        <dbReference type="ChEBI" id="CHEBI:30616"/>
    </ligand>
</feature>
<keyword evidence="6 14" id="KW-0479">Metal-binding</keyword>
<keyword evidence="11 14" id="KW-0233">DNA recombination</keyword>
<dbReference type="GO" id="GO:0005524">
    <property type="term" value="F:ATP binding"/>
    <property type="evidence" value="ECO:0007669"/>
    <property type="project" value="UniProtKB-UniRule"/>
</dbReference>
<keyword evidence="8 14" id="KW-0227">DNA damage</keyword>
<sequence length="576" mass="65263">MLLFSNVAFFFKEIEKRSGRLEMTDQLANLFKQTDVNEIDKLVYIIQGILAPPYEGIDLGMGERFALAAIAASSGYPSNEVEKNYKKSGDLGDTAEELLGKKKQTALSTTEMEISYLFDALMKIAKSSGPGSQDQKIKILTELLNNSSGLESRYVIRYVTGSLRLGVGDPTILDALSVAHVGDKSLREPLERAYNTCSDLGYVAKVFYTNPKKIESFVVTPFKPLMPALAERENAPEAIIERLGKCGIEMKYDGFRLQCHRKGDRVELYSRKLEKMTNMFPDVVEAIRELKVAEIIFEGEALAFDSKKGRYFPFQQTMHRRRKHGIEDASKEFPLNVFVFDVLYIDGRDMTEQPYEKRRDIIEKTFKNKILQPSQMTLVSKTNELEKIFQNSISQGLEGIMAKDLTAPYTAGKRKFAWIKLKKSYGKSVDTIDAVVVGYYLGQGARAEFEFGGLLVAVYNPDRGKFETVARIGSGFSEDEMRNLQEILNDIKTKKPPVKLDFSVEKPDFWVTPKYVVEVAFDDITQSSMHTCGAKDGKGYALRFPRLVKLREDKGVEEITTTEEVVRMYELQHSRK</sequence>
<dbReference type="PANTHER" id="PTHR45674:SF4">
    <property type="entry name" value="DNA LIGASE 1"/>
    <property type="match status" value="1"/>
</dbReference>
<dbReference type="Gene3D" id="1.10.3260.10">
    <property type="entry name" value="DNA ligase, ATP-dependent, N-terminal domain"/>
    <property type="match status" value="1"/>
</dbReference>
<comment type="catalytic activity">
    <reaction evidence="14">
        <text>ATP + (deoxyribonucleotide)n-3'-hydroxyl + 5'-phospho-(deoxyribonucleotide)m = (deoxyribonucleotide)n+m + AMP + diphosphate.</text>
        <dbReference type="EC" id="6.5.1.1"/>
    </reaction>
</comment>
<evidence type="ECO:0000256" key="11">
    <source>
        <dbReference type="ARBA" id="ARBA00023172"/>
    </source>
</evidence>
<organism evidence="17 18">
    <name type="scientific">Candidatus Bilamarchaeum dharawalense</name>
    <dbReference type="NCBI Taxonomy" id="2885759"/>
    <lineage>
        <taxon>Archaea</taxon>
        <taxon>Candidatus Micrarchaeota</taxon>
        <taxon>Candidatus Micrarchaeia</taxon>
        <taxon>Candidatus Anstonellales</taxon>
        <taxon>Candidatus Bilamarchaeaceae</taxon>
        <taxon>Candidatus Bilamarchaeum</taxon>
    </lineage>
</organism>
<dbReference type="SUPFAM" id="SSF50249">
    <property type="entry name" value="Nucleic acid-binding proteins"/>
    <property type="match status" value="1"/>
</dbReference>
<evidence type="ECO:0000256" key="14">
    <source>
        <dbReference type="HAMAP-Rule" id="MF_00407"/>
    </source>
</evidence>
<keyword evidence="13 14" id="KW-0131">Cell cycle</keyword>
<dbReference type="InterPro" id="IPR050191">
    <property type="entry name" value="ATP-dep_DNA_ligase"/>
</dbReference>
<evidence type="ECO:0000256" key="8">
    <source>
        <dbReference type="ARBA" id="ARBA00022763"/>
    </source>
</evidence>
<evidence type="ECO:0000259" key="16">
    <source>
        <dbReference type="PROSITE" id="PS50160"/>
    </source>
</evidence>
<feature type="binding site" evidence="14">
    <location>
        <position position="249"/>
    </location>
    <ligand>
        <name>ATP</name>
        <dbReference type="ChEBI" id="CHEBI:30616"/>
    </ligand>
</feature>
<keyword evidence="10 14" id="KW-0460">Magnesium</keyword>
<dbReference type="Gene3D" id="3.30.470.30">
    <property type="entry name" value="DNA ligase/mRNA capping enzyme"/>
    <property type="match status" value="1"/>
</dbReference>
<dbReference type="Pfam" id="PF01068">
    <property type="entry name" value="DNA_ligase_A_M"/>
    <property type="match status" value="1"/>
</dbReference>
<dbReference type="Pfam" id="PF04679">
    <property type="entry name" value="DNA_ligase_A_C"/>
    <property type="match status" value="1"/>
</dbReference>
<dbReference type="AlphaFoldDB" id="A0A5E4LQC8"/>
<evidence type="ECO:0000256" key="4">
    <source>
        <dbReference type="ARBA" id="ARBA00022618"/>
    </source>
</evidence>
<dbReference type="InterPro" id="IPR016059">
    <property type="entry name" value="DNA_ligase_ATP-dep_CS"/>
</dbReference>
<reference evidence="17 18" key="1">
    <citation type="submission" date="2019-08" db="EMBL/GenBank/DDBJ databases">
        <authorList>
            <person name="Vazquez-Campos X."/>
        </authorList>
    </citation>
    <scope>NUCLEOTIDE SEQUENCE [LARGE SCALE GENOMIC DNA]</scope>
    <source>
        <strain evidence="17">LFW-283_2</strain>
    </source>
</reference>
<feature type="binding site" evidence="14">
    <location>
        <position position="300"/>
    </location>
    <ligand>
        <name>ATP</name>
        <dbReference type="ChEBI" id="CHEBI:30616"/>
    </ligand>
</feature>
<dbReference type="Pfam" id="PF04675">
    <property type="entry name" value="DNA_ligase_A_N"/>
    <property type="match status" value="1"/>
</dbReference>
<dbReference type="InterPro" id="IPR012309">
    <property type="entry name" value="DNA_ligase_ATP-dep_C"/>
</dbReference>